<dbReference type="RefSeq" id="WP_344223204.1">
    <property type="nucleotide sequence ID" value="NZ_BAAAQA010000002.1"/>
</dbReference>
<dbReference type="GO" id="GO:0008168">
    <property type="term" value="F:methyltransferase activity"/>
    <property type="evidence" value="ECO:0007669"/>
    <property type="project" value="UniProtKB-KW"/>
</dbReference>
<comment type="caution">
    <text evidence="9">The sequence shown here is derived from an EMBL/GenBank/DDBJ whole genome shotgun (WGS) entry which is preliminary data.</text>
</comment>
<comment type="similarity">
    <text evidence="5">Belongs to the protein N5-glutamine methyltransferase family. PrmC subfamily.</text>
</comment>
<comment type="function">
    <text evidence="5">Methylates the class 1 translation termination release factors RF1/PrfA and RF2/PrfB on the glutamine residue of the universally conserved GGQ motif.</text>
</comment>
<organism evidence="9 10">
    <name type="scientific">Kocuria atrinae</name>
    <dbReference type="NCBI Taxonomy" id="592377"/>
    <lineage>
        <taxon>Bacteria</taxon>
        <taxon>Bacillati</taxon>
        <taxon>Actinomycetota</taxon>
        <taxon>Actinomycetes</taxon>
        <taxon>Micrococcales</taxon>
        <taxon>Micrococcaceae</taxon>
        <taxon>Kocuria</taxon>
    </lineage>
</organism>
<evidence type="ECO:0000256" key="1">
    <source>
        <dbReference type="ARBA" id="ARBA00022603"/>
    </source>
</evidence>
<feature type="binding site" evidence="5">
    <location>
        <position position="148"/>
    </location>
    <ligand>
        <name>S-adenosyl-L-methionine</name>
        <dbReference type="ChEBI" id="CHEBI:59789"/>
    </ligand>
</feature>
<feature type="binding site" evidence="5">
    <location>
        <position position="190"/>
    </location>
    <ligand>
        <name>S-adenosyl-L-methionine</name>
        <dbReference type="ChEBI" id="CHEBI:59789"/>
    </ligand>
</feature>
<dbReference type="Gene3D" id="3.40.50.150">
    <property type="entry name" value="Vaccinia Virus protein VP39"/>
    <property type="match status" value="1"/>
</dbReference>
<feature type="region of interest" description="Disordered" evidence="6">
    <location>
        <begin position="274"/>
        <end position="299"/>
    </location>
</feature>
<dbReference type="PANTHER" id="PTHR18895">
    <property type="entry name" value="HEMK METHYLTRANSFERASE"/>
    <property type="match status" value="1"/>
</dbReference>
<dbReference type="Pfam" id="PF17827">
    <property type="entry name" value="PrmC_N"/>
    <property type="match status" value="1"/>
</dbReference>
<dbReference type="PROSITE" id="PS00092">
    <property type="entry name" value="N6_MTASE"/>
    <property type="match status" value="1"/>
</dbReference>
<comment type="caution">
    <text evidence="5">Lacks conserved residue(s) required for the propagation of feature annotation.</text>
</comment>
<feature type="binding site" evidence="5">
    <location>
        <begin position="190"/>
        <end position="193"/>
    </location>
    <ligand>
        <name>substrate</name>
    </ligand>
</feature>
<dbReference type="EC" id="2.1.1.297" evidence="5"/>
<dbReference type="InterPro" id="IPR007848">
    <property type="entry name" value="Small_mtfrase_dom"/>
</dbReference>
<evidence type="ECO:0000256" key="3">
    <source>
        <dbReference type="ARBA" id="ARBA00022691"/>
    </source>
</evidence>
<dbReference type="PANTHER" id="PTHR18895:SF74">
    <property type="entry name" value="MTRF1L RELEASE FACTOR GLUTAMINE METHYLTRANSFERASE"/>
    <property type="match status" value="1"/>
</dbReference>
<dbReference type="HAMAP" id="MF_02126">
    <property type="entry name" value="RF_methyltr_PrmC"/>
    <property type="match status" value="1"/>
</dbReference>
<dbReference type="InterPro" id="IPR004556">
    <property type="entry name" value="HemK-like"/>
</dbReference>
<evidence type="ECO:0000313" key="10">
    <source>
        <dbReference type="Proteomes" id="UP001500166"/>
    </source>
</evidence>
<dbReference type="NCBIfam" id="TIGR03534">
    <property type="entry name" value="RF_mod_PrmC"/>
    <property type="match status" value="1"/>
</dbReference>
<dbReference type="GO" id="GO:0032259">
    <property type="term" value="P:methylation"/>
    <property type="evidence" value="ECO:0007669"/>
    <property type="project" value="UniProtKB-KW"/>
</dbReference>
<dbReference type="InterPro" id="IPR029063">
    <property type="entry name" value="SAM-dependent_MTases_sf"/>
</dbReference>
<accession>A0ABP5J0S8</accession>
<dbReference type="InterPro" id="IPR040758">
    <property type="entry name" value="PrmC_N"/>
</dbReference>
<feature type="binding site" evidence="5">
    <location>
        <begin position="125"/>
        <end position="129"/>
    </location>
    <ligand>
        <name>S-adenosyl-L-methionine</name>
        <dbReference type="ChEBI" id="CHEBI:59789"/>
    </ligand>
</feature>
<evidence type="ECO:0000313" key="9">
    <source>
        <dbReference type="EMBL" id="GAA2108599.1"/>
    </source>
</evidence>
<dbReference type="NCBIfam" id="TIGR00536">
    <property type="entry name" value="hemK_fam"/>
    <property type="match status" value="1"/>
</dbReference>
<evidence type="ECO:0000256" key="4">
    <source>
        <dbReference type="ARBA" id="ARBA00048391"/>
    </source>
</evidence>
<gene>
    <name evidence="5 9" type="primary">prmC</name>
    <name evidence="9" type="ORF">GCM10009824_01980</name>
</gene>
<name>A0ABP5J0S8_9MICC</name>
<feature type="compositionally biased region" description="Polar residues" evidence="6">
    <location>
        <begin position="289"/>
        <end position="299"/>
    </location>
</feature>
<keyword evidence="2 5" id="KW-0808">Transferase</keyword>
<sequence length="299" mass="32237">MEATLAQALRWAHGELAGAGVPSPETDAVLLAAHLMGLSRGEVEAKAILGAPEPAGFRELVARRAQRIPLQHLTGHAPFRQLELSVGPGVFVPRPETELLVQLSLDEARLWREAGVPRPRVVDLGTGSGAIALAIATEDPTTRVFAVEKEESAFEWAQRNLRGSKVTLTRTDYREYDSEYAGTFCVVVSNPPYVPPEDIPADPEVRDYDPPTALYGGADHGMALPSAAMDTAVRLLRPGGALFMEHAESQVEAMERELAARGFVDIQLHYDLAGKPRATGARRPGPGPDSTSDQHQTLS</sequence>
<protein>
    <recommendedName>
        <fullName evidence="5">Release factor glutamine methyltransferase</fullName>
        <shortName evidence="5">RF MTase</shortName>
        <ecNumber evidence="5">2.1.1.297</ecNumber>
    </recommendedName>
    <alternativeName>
        <fullName evidence="5">N5-glutamine methyltransferase PrmC</fullName>
    </alternativeName>
    <alternativeName>
        <fullName evidence="5">Protein-(glutamine-N5) MTase PrmC</fullName>
    </alternativeName>
    <alternativeName>
        <fullName evidence="5">Protein-glutamine N-methyltransferase PrmC</fullName>
    </alternativeName>
</protein>
<dbReference type="InterPro" id="IPR050320">
    <property type="entry name" value="N5-glutamine_MTase"/>
</dbReference>
<feature type="domain" description="Release factor glutamine methyltransferase N-terminal" evidence="8">
    <location>
        <begin position="7"/>
        <end position="75"/>
    </location>
</feature>
<evidence type="ECO:0000256" key="6">
    <source>
        <dbReference type="SAM" id="MobiDB-lite"/>
    </source>
</evidence>
<comment type="catalytic activity">
    <reaction evidence="4 5">
        <text>L-glutaminyl-[peptide chain release factor] + S-adenosyl-L-methionine = N(5)-methyl-L-glutaminyl-[peptide chain release factor] + S-adenosyl-L-homocysteine + H(+)</text>
        <dbReference type="Rhea" id="RHEA:42896"/>
        <dbReference type="Rhea" id="RHEA-COMP:10271"/>
        <dbReference type="Rhea" id="RHEA-COMP:10272"/>
        <dbReference type="ChEBI" id="CHEBI:15378"/>
        <dbReference type="ChEBI" id="CHEBI:30011"/>
        <dbReference type="ChEBI" id="CHEBI:57856"/>
        <dbReference type="ChEBI" id="CHEBI:59789"/>
        <dbReference type="ChEBI" id="CHEBI:61891"/>
        <dbReference type="EC" id="2.1.1.297"/>
    </reaction>
</comment>
<dbReference type="Gene3D" id="1.10.8.10">
    <property type="entry name" value="DNA helicase RuvA subunit, C-terminal domain"/>
    <property type="match status" value="1"/>
</dbReference>
<dbReference type="InterPro" id="IPR019874">
    <property type="entry name" value="RF_methyltr_PrmC"/>
</dbReference>
<dbReference type="Proteomes" id="UP001500166">
    <property type="component" value="Unassembled WGS sequence"/>
</dbReference>
<reference evidence="10" key="1">
    <citation type="journal article" date="2019" name="Int. J. Syst. Evol. Microbiol.">
        <title>The Global Catalogue of Microorganisms (GCM) 10K type strain sequencing project: providing services to taxonomists for standard genome sequencing and annotation.</title>
        <authorList>
            <consortium name="The Broad Institute Genomics Platform"/>
            <consortium name="The Broad Institute Genome Sequencing Center for Infectious Disease"/>
            <person name="Wu L."/>
            <person name="Ma J."/>
        </authorList>
    </citation>
    <scope>NUCLEOTIDE SEQUENCE [LARGE SCALE GENOMIC DNA]</scope>
    <source>
        <strain evidence="10">JCM 15914</strain>
    </source>
</reference>
<dbReference type="CDD" id="cd02440">
    <property type="entry name" value="AdoMet_MTases"/>
    <property type="match status" value="1"/>
</dbReference>
<feature type="domain" description="Methyltransferase small" evidence="7">
    <location>
        <begin position="119"/>
        <end position="194"/>
    </location>
</feature>
<dbReference type="SUPFAM" id="SSF53335">
    <property type="entry name" value="S-adenosyl-L-methionine-dependent methyltransferases"/>
    <property type="match status" value="1"/>
</dbReference>
<evidence type="ECO:0000256" key="2">
    <source>
        <dbReference type="ARBA" id="ARBA00022679"/>
    </source>
</evidence>
<dbReference type="Pfam" id="PF05175">
    <property type="entry name" value="MTS"/>
    <property type="match status" value="1"/>
</dbReference>
<dbReference type="EMBL" id="BAAAQA010000002">
    <property type="protein sequence ID" value="GAA2108599.1"/>
    <property type="molecule type" value="Genomic_DNA"/>
</dbReference>
<evidence type="ECO:0000259" key="8">
    <source>
        <dbReference type="Pfam" id="PF17827"/>
    </source>
</evidence>
<evidence type="ECO:0000256" key="5">
    <source>
        <dbReference type="HAMAP-Rule" id="MF_02126"/>
    </source>
</evidence>
<keyword evidence="1 5" id="KW-0489">Methyltransferase</keyword>
<dbReference type="InterPro" id="IPR002052">
    <property type="entry name" value="DNA_methylase_N6_adenine_CS"/>
</dbReference>
<keyword evidence="3 5" id="KW-0949">S-adenosyl-L-methionine</keyword>
<evidence type="ECO:0000259" key="7">
    <source>
        <dbReference type="Pfam" id="PF05175"/>
    </source>
</evidence>
<proteinExistence type="inferred from homology"/>
<keyword evidence="10" id="KW-1185">Reference proteome</keyword>